<evidence type="ECO:0000313" key="4">
    <source>
        <dbReference type="EMBL" id="KAF2136641.1"/>
    </source>
</evidence>
<dbReference type="Pfam" id="PF13086">
    <property type="entry name" value="AAA_11"/>
    <property type="match status" value="1"/>
</dbReference>
<evidence type="ECO:0008006" key="6">
    <source>
        <dbReference type="Google" id="ProtNLM"/>
    </source>
</evidence>
<evidence type="ECO:0000313" key="5">
    <source>
        <dbReference type="Proteomes" id="UP000799438"/>
    </source>
</evidence>
<evidence type="ECO:0000259" key="3">
    <source>
        <dbReference type="Pfam" id="PF13087"/>
    </source>
</evidence>
<dbReference type="EMBL" id="ML995515">
    <property type="protein sequence ID" value="KAF2136641.1"/>
    <property type="molecule type" value="Genomic_DNA"/>
</dbReference>
<dbReference type="InterPro" id="IPR045055">
    <property type="entry name" value="DNA2/NAM7-like"/>
</dbReference>
<dbReference type="OrthoDB" id="6513042at2759"/>
<dbReference type="PANTHER" id="PTHR10887:SF495">
    <property type="entry name" value="HELICASE SENATAXIN ISOFORM X1-RELATED"/>
    <property type="match status" value="1"/>
</dbReference>
<dbReference type="InterPro" id="IPR041679">
    <property type="entry name" value="DNA2/NAM7-like_C"/>
</dbReference>
<dbReference type="InterPro" id="IPR027417">
    <property type="entry name" value="P-loop_NTPase"/>
</dbReference>
<organism evidence="4 5">
    <name type="scientific">Aplosporella prunicola CBS 121167</name>
    <dbReference type="NCBI Taxonomy" id="1176127"/>
    <lineage>
        <taxon>Eukaryota</taxon>
        <taxon>Fungi</taxon>
        <taxon>Dikarya</taxon>
        <taxon>Ascomycota</taxon>
        <taxon>Pezizomycotina</taxon>
        <taxon>Dothideomycetes</taxon>
        <taxon>Dothideomycetes incertae sedis</taxon>
        <taxon>Botryosphaeriales</taxon>
        <taxon>Aplosporellaceae</taxon>
        <taxon>Aplosporella</taxon>
    </lineage>
</organism>
<reference evidence="4" key="1">
    <citation type="journal article" date="2020" name="Stud. Mycol.">
        <title>101 Dothideomycetes genomes: a test case for predicting lifestyles and emergence of pathogens.</title>
        <authorList>
            <person name="Haridas S."/>
            <person name="Albert R."/>
            <person name="Binder M."/>
            <person name="Bloem J."/>
            <person name="Labutti K."/>
            <person name="Salamov A."/>
            <person name="Andreopoulos B."/>
            <person name="Baker S."/>
            <person name="Barry K."/>
            <person name="Bills G."/>
            <person name="Bluhm B."/>
            <person name="Cannon C."/>
            <person name="Castanera R."/>
            <person name="Culley D."/>
            <person name="Daum C."/>
            <person name="Ezra D."/>
            <person name="Gonzalez J."/>
            <person name="Henrissat B."/>
            <person name="Kuo A."/>
            <person name="Liang C."/>
            <person name="Lipzen A."/>
            <person name="Lutzoni F."/>
            <person name="Magnuson J."/>
            <person name="Mondo S."/>
            <person name="Nolan M."/>
            <person name="Ohm R."/>
            <person name="Pangilinan J."/>
            <person name="Park H.-J."/>
            <person name="Ramirez L."/>
            <person name="Alfaro M."/>
            <person name="Sun H."/>
            <person name="Tritt A."/>
            <person name="Yoshinaga Y."/>
            <person name="Zwiers L.-H."/>
            <person name="Turgeon B."/>
            <person name="Goodwin S."/>
            <person name="Spatafora J."/>
            <person name="Crous P."/>
            <person name="Grigoriev I."/>
        </authorList>
    </citation>
    <scope>NUCLEOTIDE SEQUENCE</scope>
    <source>
        <strain evidence="4">CBS 121167</strain>
    </source>
</reference>
<keyword evidence="5" id="KW-1185">Reference proteome</keyword>
<dbReference type="Proteomes" id="UP000799438">
    <property type="component" value="Unassembled WGS sequence"/>
</dbReference>
<feature type="domain" description="DNA2/NAM7 helicase-like C-terminal" evidence="3">
    <location>
        <begin position="816"/>
        <end position="1002"/>
    </location>
</feature>
<evidence type="ECO:0000259" key="2">
    <source>
        <dbReference type="Pfam" id="PF13086"/>
    </source>
</evidence>
<proteinExistence type="predicted"/>
<protein>
    <recommendedName>
        <fullName evidence="6">DNA2/NAM7 helicase-like C-terminal domain-containing protein</fullName>
    </recommendedName>
</protein>
<dbReference type="Pfam" id="PF13087">
    <property type="entry name" value="AAA_12"/>
    <property type="match status" value="1"/>
</dbReference>
<gene>
    <name evidence="4" type="ORF">K452DRAFT_302586</name>
</gene>
<dbReference type="PANTHER" id="PTHR10887">
    <property type="entry name" value="DNA2/NAM7 HELICASE FAMILY"/>
    <property type="match status" value="1"/>
</dbReference>
<dbReference type="GeneID" id="54300110"/>
<sequence>MSTLVNKPIDDPSSPGDPGAGGKDLGNGIDPATIDDGYALPNIDATGNSVTEKSTLAELNIPRRNDRAGWLKIRNGLRHQAQLITGTDGKTLSPIYPFGYLGNSNSSSLTLSVGSTELSPSFQLTCQTHRETDGSVDRIHIGHIRWFIGAVYTTTTRSKASGDYGYEWNVGHAGISNVHAGEIVNNAYFDLEFTCTFGVTSNLGPPHDVELVQEELDLLACLRELALPSTKTVKLRVILSKQDITSFSNGNTIDIKRFFDEFGTLSCRNKPLYAPYLRVNGCAQAMPNAMKRVFHRLKDGSPHIPIRAFNEFVDPLEAEVQLSYDVDAEHQEGLLFHKQFETAEHQARFISYGANVLALVNLGNRDKIRDARILLEHRADVLVYWKSNKQAKFEQSAKFLVVENVFSLGVPADLILVCKNKDVGYFHGSAVDYTQIDRVEYKPMRLKVVSADTTYKRRISITHTIWDLQHGKRDLWPLLLNQSPESLPSTNAFELANVPNDEADKALRGAMHRVVKFTNLDSNQLATIQGVKSMRAKMQIMQSPSGTGKTRFAAILAQMYGDAGIATLITAPNNTAADQIADELTSKFITDVEPIRVLASSISNGLDTSVMALMHNTDESAIQDTIEDITTISLIALMKASKGKLPRPALDNELSSVTVRRCMDRSLTVITQYSNEKGEPHGANFNMAEELRGFLVRLQDPAVDKSFKHWNYEDKARFNQSKEIVMANILAHAKVLITTTTNAGSKLICQNVGRESRGLAVMIDEAGRDREVDSYFALAASDKTVVAMHLFGDIQQGISLHFSIGNFNEFRARGELSLMARLIAGGFPYITFTRQFRMHPTIFAYPNERFYGNKMISDQSTIHNNYLKPAVATILKDIIGLDHSEPDNKARLHYVEIINSKVLKSKLSRSRANLEHVAWIRKELVAGFIRKFQVDYPGMELNMSMLPRIYTVDSAHGIQGDIVFLDLVNTEADRPIDVGFMAEEQRACVAFTRALKAFIMVGGPMEGRQNERKMWNRTRVCAILEYKASLRNNDLIRMVSVNPAPHPLPWYLEEEDNL</sequence>
<dbReference type="GO" id="GO:0004386">
    <property type="term" value="F:helicase activity"/>
    <property type="evidence" value="ECO:0007669"/>
    <property type="project" value="InterPro"/>
</dbReference>
<feature type="domain" description="DNA2/NAM7 helicase helicase" evidence="2">
    <location>
        <begin position="520"/>
        <end position="796"/>
    </location>
</feature>
<evidence type="ECO:0000256" key="1">
    <source>
        <dbReference type="SAM" id="MobiDB-lite"/>
    </source>
</evidence>
<dbReference type="SUPFAM" id="SSF52540">
    <property type="entry name" value="P-loop containing nucleoside triphosphate hydrolases"/>
    <property type="match status" value="1"/>
</dbReference>
<name>A0A6A6B1N8_9PEZI</name>
<dbReference type="RefSeq" id="XP_033392359.1">
    <property type="nucleotide sequence ID" value="XM_033542613.1"/>
</dbReference>
<dbReference type="Gene3D" id="3.40.50.300">
    <property type="entry name" value="P-loop containing nucleotide triphosphate hydrolases"/>
    <property type="match status" value="2"/>
</dbReference>
<accession>A0A6A6B1N8</accession>
<dbReference type="AlphaFoldDB" id="A0A6A6B1N8"/>
<feature type="region of interest" description="Disordered" evidence="1">
    <location>
        <begin position="1"/>
        <end position="30"/>
    </location>
</feature>
<dbReference type="InterPro" id="IPR041677">
    <property type="entry name" value="DNA2/NAM7_AAA_11"/>
</dbReference>